<evidence type="ECO:0000256" key="7">
    <source>
        <dbReference type="ARBA" id="ARBA00023054"/>
    </source>
</evidence>
<accession>A0A2J6SWQ4</accession>
<feature type="coiled-coil region" evidence="11">
    <location>
        <begin position="352"/>
        <end position="569"/>
    </location>
</feature>
<dbReference type="GO" id="GO:0008569">
    <property type="term" value="F:minus-end-directed microtubule motor activity"/>
    <property type="evidence" value="ECO:0007669"/>
    <property type="project" value="UniProtKB-ARBA"/>
</dbReference>
<keyword evidence="8 10" id="KW-0505">Motor protein</keyword>
<evidence type="ECO:0000256" key="5">
    <source>
        <dbReference type="ARBA" id="ARBA00022741"/>
    </source>
</evidence>
<evidence type="ECO:0000256" key="11">
    <source>
        <dbReference type="SAM" id="Coils"/>
    </source>
</evidence>
<dbReference type="GO" id="GO:0005524">
    <property type="term" value="F:ATP binding"/>
    <property type="evidence" value="ECO:0007669"/>
    <property type="project" value="UniProtKB-UniRule"/>
</dbReference>
<feature type="compositionally biased region" description="Polar residues" evidence="12">
    <location>
        <begin position="84"/>
        <end position="108"/>
    </location>
</feature>
<dbReference type="PANTHER" id="PTHR47972">
    <property type="entry name" value="KINESIN-LIKE PROTEIN KLP-3"/>
    <property type="match status" value="1"/>
</dbReference>
<dbReference type="FunFam" id="3.40.850.10:FF:000065">
    <property type="entry name" value="Kinesin-like protein"/>
    <property type="match status" value="1"/>
</dbReference>
<sequence>MELPEENLFMRKSQMAPPSRIPSPGKGLSEISESQGNARSKPMSRLPAMPNLKHKMNGPLSEPEPKRKTLVERAGETRSIAAPTPSSRAVVKTTTLVGAGKSMSNLGLSRNPSFSSSVSSSRTPSVSSRHTSNGSFSSSVGPGGRPQTSMSFNQSTSRRPASAAPKSRPATAMDNHYNDPGMRPLNSFTSSFPYIQEKSGLQSKKLRAPKSLHSLRSQPSMGKIREVSVSTAMSRLCLDGEVSPRQRHEYQAISNMRPPPTTKLSHKPSINTGMRNLRLDSGEMALVLYESPGDSLVAPQTLSHIPVSSKADAYFSPVTPYRTPRPSPHKTPYLTKGSNIPAFTAWDVHNRLEDVEAMYAELKQSMQSTSSERNGLEEAVAVYKARIAELETLRLQLSSANKTLQSDLDEMKLKADSLQQRLLTTTTSLDDQMRTQRIEVDDAKRNHRNELDQLRRDNVDEVDRLLRLHRDELRELERKSAMELDDRLRELERRNEAKLEEERSRRLREVQDLESRIASESQNLDLALQKKDREIQNMRGDLEDIRGELDREQTLKGNLLQNLEELKAKSQKTGAETSSTIQSLESTVASLRARIHFLESGSKAQSDSFAEMEARLQEAVKSAEVSKQKLIKEETLRRLLFNQVQELKGNIRVMCRVRPVFNTGAEGEVAKLSYPDVDKESKELEILGKEEKSSLGNITRKNHSFTFDRVFGPESQNQEVFEEISQLVQSALDGYNVCIFCYGQTGSGKTHTMSSADGMIPRATHQIYETASNLKEKGWTYTMEGSFVEVYNEEIHDLLGNSKDLDKKKHEIRHDDSKKQTYVTGLKTVNLDSPDTVETMLKQAANNRSVAATKSNERSSRSHSVFILKLIGRNSTTNETSEGTLNLVDLAGSERLKQSGAEGDRMKETQSINKSLSCLGDVIGALGQGKEGAHIPYRNSKLTYLLQYSLGGNSKTLMFVMASPLEAHLTETLTSLKFATKVHNTHIGTAKKSTKVRERNSD</sequence>
<dbReference type="InterPro" id="IPR036961">
    <property type="entry name" value="Kinesin_motor_dom_sf"/>
</dbReference>
<dbReference type="GO" id="GO:0090307">
    <property type="term" value="P:mitotic spindle assembly"/>
    <property type="evidence" value="ECO:0007669"/>
    <property type="project" value="UniProtKB-ARBA"/>
</dbReference>
<dbReference type="SMART" id="SM00129">
    <property type="entry name" value="KISc"/>
    <property type="match status" value="1"/>
</dbReference>
<dbReference type="RefSeq" id="XP_024732100.1">
    <property type="nucleotide sequence ID" value="XM_024885999.1"/>
</dbReference>
<evidence type="ECO:0000256" key="10">
    <source>
        <dbReference type="PROSITE-ProRule" id="PRU00283"/>
    </source>
</evidence>
<gene>
    <name evidence="14" type="ORF">K444DRAFT_655264</name>
</gene>
<dbReference type="OrthoDB" id="3176171at2759"/>
<dbReference type="GeneID" id="36594076"/>
<keyword evidence="9" id="KW-0206">Cytoskeleton</keyword>
<feature type="region of interest" description="Disordered" evidence="12">
    <location>
        <begin position="1"/>
        <end position="184"/>
    </location>
</feature>
<dbReference type="GO" id="GO:0005874">
    <property type="term" value="C:microtubule"/>
    <property type="evidence" value="ECO:0007669"/>
    <property type="project" value="UniProtKB-KW"/>
</dbReference>
<dbReference type="Gene3D" id="3.40.850.10">
    <property type="entry name" value="Kinesin motor domain"/>
    <property type="match status" value="1"/>
</dbReference>
<reference evidence="14 15" key="1">
    <citation type="submission" date="2016-04" db="EMBL/GenBank/DDBJ databases">
        <title>A degradative enzymes factory behind the ericoid mycorrhizal symbiosis.</title>
        <authorList>
            <consortium name="DOE Joint Genome Institute"/>
            <person name="Martino E."/>
            <person name="Morin E."/>
            <person name="Grelet G."/>
            <person name="Kuo A."/>
            <person name="Kohler A."/>
            <person name="Daghino S."/>
            <person name="Barry K."/>
            <person name="Choi C."/>
            <person name="Cichocki N."/>
            <person name="Clum A."/>
            <person name="Copeland A."/>
            <person name="Hainaut M."/>
            <person name="Haridas S."/>
            <person name="Labutti K."/>
            <person name="Lindquist E."/>
            <person name="Lipzen A."/>
            <person name="Khouja H.-R."/>
            <person name="Murat C."/>
            <person name="Ohm R."/>
            <person name="Olson A."/>
            <person name="Spatafora J."/>
            <person name="Veneault-Fourrey C."/>
            <person name="Henrissat B."/>
            <person name="Grigoriev I."/>
            <person name="Martin F."/>
            <person name="Perotto S."/>
        </authorList>
    </citation>
    <scope>NUCLEOTIDE SEQUENCE [LARGE SCALE GENOMIC DNA]</scope>
    <source>
        <strain evidence="14 15">E</strain>
    </source>
</reference>
<dbReference type="PROSITE" id="PS00411">
    <property type="entry name" value="KINESIN_MOTOR_1"/>
    <property type="match status" value="1"/>
</dbReference>
<evidence type="ECO:0000256" key="9">
    <source>
        <dbReference type="ARBA" id="ARBA00023212"/>
    </source>
</evidence>
<dbReference type="PROSITE" id="PS50067">
    <property type="entry name" value="KINESIN_MOTOR_2"/>
    <property type="match status" value="1"/>
</dbReference>
<keyword evidence="15" id="KW-1185">Reference proteome</keyword>
<keyword evidence="7 11" id="KW-0175">Coiled coil</keyword>
<dbReference type="SUPFAM" id="SSF52540">
    <property type="entry name" value="P-loop containing nucleoside triphosphate hydrolases"/>
    <property type="match status" value="1"/>
</dbReference>
<evidence type="ECO:0000256" key="2">
    <source>
        <dbReference type="ARBA" id="ARBA00010899"/>
    </source>
</evidence>
<organism evidence="14 15">
    <name type="scientific">Hyaloscypha bicolor E</name>
    <dbReference type="NCBI Taxonomy" id="1095630"/>
    <lineage>
        <taxon>Eukaryota</taxon>
        <taxon>Fungi</taxon>
        <taxon>Dikarya</taxon>
        <taxon>Ascomycota</taxon>
        <taxon>Pezizomycotina</taxon>
        <taxon>Leotiomycetes</taxon>
        <taxon>Helotiales</taxon>
        <taxon>Hyaloscyphaceae</taxon>
        <taxon>Hyaloscypha</taxon>
        <taxon>Hyaloscypha bicolor</taxon>
    </lineage>
</organism>
<protein>
    <submittedName>
        <fullName evidence="14">Kinesin-domain-containing protein</fullName>
    </submittedName>
</protein>
<keyword evidence="5 10" id="KW-0547">Nucleotide-binding</keyword>
<dbReference type="STRING" id="1095630.A0A2J6SWQ4"/>
<evidence type="ECO:0000256" key="6">
    <source>
        <dbReference type="ARBA" id="ARBA00022840"/>
    </source>
</evidence>
<dbReference type="InterPro" id="IPR001752">
    <property type="entry name" value="Kinesin_motor_dom"/>
</dbReference>
<feature type="compositionally biased region" description="Low complexity" evidence="12">
    <location>
        <begin position="155"/>
        <end position="172"/>
    </location>
</feature>
<proteinExistence type="inferred from homology"/>
<feature type="domain" description="Kinesin motor" evidence="13">
    <location>
        <begin position="650"/>
        <end position="985"/>
    </location>
</feature>
<evidence type="ECO:0000256" key="1">
    <source>
        <dbReference type="ARBA" id="ARBA00004245"/>
    </source>
</evidence>
<evidence type="ECO:0000256" key="4">
    <source>
        <dbReference type="ARBA" id="ARBA00022701"/>
    </source>
</evidence>
<dbReference type="GO" id="GO:0007018">
    <property type="term" value="P:microtubule-based movement"/>
    <property type="evidence" value="ECO:0007669"/>
    <property type="project" value="InterPro"/>
</dbReference>
<dbReference type="Pfam" id="PF00225">
    <property type="entry name" value="Kinesin"/>
    <property type="match status" value="1"/>
</dbReference>
<dbReference type="InterPro" id="IPR027640">
    <property type="entry name" value="Kinesin-like_fam"/>
</dbReference>
<evidence type="ECO:0000256" key="3">
    <source>
        <dbReference type="ARBA" id="ARBA00022490"/>
    </source>
</evidence>
<comment type="subcellular location">
    <subcellularLocation>
        <location evidence="1">Cytoplasm</location>
        <location evidence="1">Cytoskeleton</location>
    </subcellularLocation>
</comment>
<comment type="similarity">
    <text evidence="2">Belongs to the TRAFAC class myosin-kinesin ATPase superfamily. Kinesin family. KIN-14 subfamily.</text>
</comment>
<feature type="compositionally biased region" description="Low complexity" evidence="12">
    <location>
        <begin position="109"/>
        <end position="132"/>
    </location>
</feature>
<dbReference type="PANTHER" id="PTHR47972:SF45">
    <property type="entry name" value="PROTEIN CLARET SEGREGATIONAL"/>
    <property type="match status" value="1"/>
</dbReference>
<keyword evidence="4" id="KW-0493">Microtubule</keyword>
<dbReference type="EMBL" id="KZ613856">
    <property type="protein sequence ID" value="PMD55196.1"/>
    <property type="molecule type" value="Genomic_DNA"/>
</dbReference>
<dbReference type="InterPro" id="IPR027417">
    <property type="entry name" value="P-loop_NTPase"/>
</dbReference>
<dbReference type="GO" id="GO:0008017">
    <property type="term" value="F:microtubule binding"/>
    <property type="evidence" value="ECO:0007669"/>
    <property type="project" value="InterPro"/>
</dbReference>
<evidence type="ECO:0000256" key="12">
    <source>
        <dbReference type="SAM" id="MobiDB-lite"/>
    </source>
</evidence>
<dbReference type="PRINTS" id="PR00380">
    <property type="entry name" value="KINESINHEAVY"/>
</dbReference>
<dbReference type="InterPro" id="IPR019821">
    <property type="entry name" value="Kinesin_motor_CS"/>
</dbReference>
<evidence type="ECO:0000259" key="13">
    <source>
        <dbReference type="PROSITE" id="PS50067"/>
    </source>
</evidence>
<dbReference type="Proteomes" id="UP000235371">
    <property type="component" value="Unassembled WGS sequence"/>
</dbReference>
<evidence type="ECO:0000313" key="15">
    <source>
        <dbReference type="Proteomes" id="UP000235371"/>
    </source>
</evidence>
<keyword evidence="3" id="KW-0963">Cytoplasm</keyword>
<evidence type="ECO:0000256" key="8">
    <source>
        <dbReference type="ARBA" id="ARBA00023175"/>
    </source>
</evidence>
<dbReference type="CDD" id="cd01366">
    <property type="entry name" value="KISc_C_terminal"/>
    <property type="match status" value="1"/>
</dbReference>
<evidence type="ECO:0000313" key="14">
    <source>
        <dbReference type="EMBL" id="PMD55196.1"/>
    </source>
</evidence>
<feature type="compositionally biased region" description="Basic and acidic residues" evidence="12">
    <location>
        <begin position="63"/>
        <end position="76"/>
    </location>
</feature>
<dbReference type="AlphaFoldDB" id="A0A2J6SWQ4"/>
<feature type="binding site" evidence="10">
    <location>
        <begin position="743"/>
        <end position="750"/>
    </location>
    <ligand>
        <name>ATP</name>
        <dbReference type="ChEBI" id="CHEBI:30616"/>
    </ligand>
</feature>
<dbReference type="InParanoid" id="A0A2J6SWQ4"/>
<feature type="compositionally biased region" description="Polar residues" evidence="12">
    <location>
        <begin position="133"/>
        <end position="154"/>
    </location>
</feature>
<keyword evidence="6 10" id="KW-0067">ATP-binding</keyword>
<name>A0A2J6SWQ4_9HELO</name>